<accession>A0A8X6NBG2</accession>
<proteinExistence type="predicted"/>
<comment type="caution">
    <text evidence="1">The sequence shown here is derived from an EMBL/GenBank/DDBJ whole genome shotgun (WGS) entry which is preliminary data.</text>
</comment>
<keyword evidence="2" id="KW-1185">Reference proteome</keyword>
<organism evidence="1 2">
    <name type="scientific">Nephila pilipes</name>
    <name type="common">Giant wood spider</name>
    <name type="synonym">Nephila maculata</name>
    <dbReference type="NCBI Taxonomy" id="299642"/>
    <lineage>
        <taxon>Eukaryota</taxon>
        <taxon>Metazoa</taxon>
        <taxon>Ecdysozoa</taxon>
        <taxon>Arthropoda</taxon>
        <taxon>Chelicerata</taxon>
        <taxon>Arachnida</taxon>
        <taxon>Araneae</taxon>
        <taxon>Araneomorphae</taxon>
        <taxon>Entelegynae</taxon>
        <taxon>Araneoidea</taxon>
        <taxon>Nephilidae</taxon>
        <taxon>Nephila</taxon>
    </lineage>
</organism>
<reference evidence="1" key="1">
    <citation type="submission" date="2020-08" db="EMBL/GenBank/DDBJ databases">
        <title>Multicomponent nature underlies the extraordinary mechanical properties of spider dragline silk.</title>
        <authorList>
            <person name="Kono N."/>
            <person name="Nakamura H."/>
            <person name="Mori M."/>
            <person name="Yoshida Y."/>
            <person name="Ohtoshi R."/>
            <person name="Malay A.D."/>
            <person name="Moran D.A.P."/>
            <person name="Tomita M."/>
            <person name="Numata K."/>
            <person name="Arakawa K."/>
        </authorList>
    </citation>
    <scope>NUCLEOTIDE SEQUENCE</scope>
</reference>
<evidence type="ECO:0000313" key="2">
    <source>
        <dbReference type="Proteomes" id="UP000887013"/>
    </source>
</evidence>
<gene>
    <name evidence="1" type="ORF">NPIL_210751</name>
</gene>
<dbReference type="AlphaFoldDB" id="A0A8X6NBG2"/>
<dbReference type="EMBL" id="BMAW01102422">
    <property type="protein sequence ID" value="GFT04181.1"/>
    <property type="molecule type" value="Genomic_DNA"/>
</dbReference>
<evidence type="ECO:0000313" key="1">
    <source>
        <dbReference type="EMBL" id="GFT04181.1"/>
    </source>
</evidence>
<dbReference type="OrthoDB" id="6456013at2759"/>
<sequence length="80" mass="8964">WRPLAIKASQLHRKLVIGNERHFKGAEVCGVMLAITTLLSVVICCNRVCYEEGPFEIERVNKGVRKADSIAEGGYFRNDS</sequence>
<feature type="non-terminal residue" evidence="1">
    <location>
        <position position="1"/>
    </location>
</feature>
<protein>
    <submittedName>
        <fullName evidence="1">Uncharacterized protein</fullName>
    </submittedName>
</protein>
<name>A0A8X6NBG2_NEPPI</name>
<dbReference type="Proteomes" id="UP000887013">
    <property type="component" value="Unassembled WGS sequence"/>
</dbReference>